<dbReference type="GO" id="GO:0071555">
    <property type="term" value="P:cell wall organization"/>
    <property type="evidence" value="ECO:0007669"/>
    <property type="project" value="UniProtKB-KW"/>
</dbReference>
<keyword evidence="13" id="KW-0961">Cell wall biogenesis/degradation</keyword>
<evidence type="ECO:0000256" key="12">
    <source>
        <dbReference type="ARBA" id="ARBA00023136"/>
    </source>
</evidence>
<keyword evidence="17" id="KW-0808">Transferase</keyword>
<evidence type="ECO:0000256" key="9">
    <source>
        <dbReference type="ARBA" id="ARBA00022960"/>
    </source>
</evidence>
<dbReference type="InterPro" id="IPR050515">
    <property type="entry name" value="Beta-lactam/transpept"/>
</dbReference>
<dbReference type="Gene3D" id="3.90.1310.10">
    <property type="entry name" value="Penicillin-binding protein 2a (Domain 2)"/>
    <property type="match status" value="1"/>
</dbReference>
<dbReference type="GO" id="GO:0008658">
    <property type="term" value="F:penicillin binding"/>
    <property type="evidence" value="ECO:0007669"/>
    <property type="project" value="InterPro"/>
</dbReference>
<dbReference type="Pfam" id="PF00905">
    <property type="entry name" value="Transpeptidase"/>
    <property type="match status" value="1"/>
</dbReference>
<keyword evidence="11 14" id="KW-1133">Transmembrane helix</keyword>
<evidence type="ECO:0000256" key="7">
    <source>
        <dbReference type="ARBA" id="ARBA00022692"/>
    </source>
</evidence>
<dbReference type="Pfam" id="PF03717">
    <property type="entry name" value="PBP_dimer"/>
    <property type="match status" value="1"/>
</dbReference>
<feature type="domain" description="Penicillin-binding protein dimerisation" evidence="16">
    <location>
        <begin position="60"/>
        <end position="225"/>
    </location>
</feature>
<evidence type="ECO:0000256" key="14">
    <source>
        <dbReference type="SAM" id="Phobius"/>
    </source>
</evidence>
<protein>
    <submittedName>
        <fullName evidence="17">Peptidoglycan glycosyltransferase</fullName>
        <ecNumber evidence="17">2.4.1.129</ecNumber>
    </submittedName>
</protein>
<sequence length="605" mass="68717">MFKALSDLVNNVYNKRLIYFFIVFLLFFAVLFLRLFYLQIVNYEKYKLLSENNRIRIMRIKADRGFIKDRYGKFLVVNRPSFNLLGTKSDIKNLDIIIQKLSQLIDVDNKTVKKRYKQTYYYGDFLIYRGLNENQINYLLEHHEQFPGIKIDVDSVREYSDSKVLSHVIGYMGEVTEDDLKKNKGYQTGDLIGKSGIEKVYEDFLRGIDGAKQVEVDSLGFVIKEMSVKKPVKGSNVVLSIDYDLQKAINSIFKDKVGGVVVLNIRTGKILALYSAPTFDLNKFVPFITKKDWDSIIHNKLKPLTNRVIEDAYPPGSVFKILMSYIGLNENVINYNTKFFCSGSLDFHGYKYGCWKKGGHGNLTLHDAIVQSCDVYFYNVGLLLGIDKISEYAFNFGLGKKTGIDLTNEKDGLFPSREWKQKRFHAPWYPGETIIASIGQGYISTTPIQIAVMLSSLFNGGNVFKPTVVLGIEKNGEEFIENKTEIVRKLNINNQYVKFILNALYDTVYSKHATGYRARVSKVKIGGKTGTAQVVSLKKFKDKDENEIPWRFRDHSWFAGVVPVSNPEYVVVAFVEHGGSGSKGAAPVVGAVINKLVDLGYVSTK</sequence>
<dbReference type="FunFam" id="3.40.710.10:FF:000024">
    <property type="entry name" value="Penicillin-binding protein 2"/>
    <property type="match status" value="1"/>
</dbReference>
<dbReference type="GO" id="GO:0009002">
    <property type="term" value="F:serine-type D-Ala-D-Ala carboxypeptidase activity"/>
    <property type="evidence" value="ECO:0007669"/>
    <property type="project" value="InterPro"/>
</dbReference>
<gene>
    <name evidence="17" type="ordered locus">DEFDS_1161</name>
</gene>
<evidence type="ECO:0000259" key="16">
    <source>
        <dbReference type="Pfam" id="PF03717"/>
    </source>
</evidence>
<dbReference type="Gene3D" id="3.30.1390.30">
    <property type="entry name" value="Penicillin-binding protein 2a, domain 3"/>
    <property type="match status" value="1"/>
</dbReference>
<evidence type="ECO:0000313" key="17">
    <source>
        <dbReference type="EMBL" id="BAI80630.1"/>
    </source>
</evidence>
<evidence type="ECO:0000256" key="10">
    <source>
        <dbReference type="ARBA" id="ARBA00022984"/>
    </source>
</evidence>
<dbReference type="SUPFAM" id="SSF56601">
    <property type="entry name" value="beta-lactamase/transpeptidase-like"/>
    <property type="match status" value="1"/>
</dbReference>
<dbReference type="STRING" id="639282.DEFDS_1161"/>
<keyword evidence="3" id="KW-1003">Cell membrane</keyword>
<dbReference type="GO" id="GO:0008360">
    <property type="term" value="P:regulation of cell shape"/>
    <property type="evidence" value="ECO:0007669"/>
    <property type="project" value="UniProtKB-KW"/>
</dbReference>
<evidence type="ECO:0000313" key="18">
    <source>
        <dbReference type="Proteomes" id="UP000001520"/>
    </source>
</evidence>
<evidence type="ECO:0000256" key="3">
    <source>
        <dbReference type="ARBA" id="ARBA00022475"/>
    </source>
</evidence>
<dbReference type="Proteomes" id="UP000001520">
    <property type="component" value="Chromosome"/>
</dbReference>
<dbReference type="RefSeq" id="WP_013007877.1">
    <property type="nucleotide sequence ID" value="NC_013939.1"/>
</dbReference>
<dbReference type="GO" id="GO:0005886">
    <property type="term" value="C:plasma membrane"/>
    <property type="evidence" value="ECO:0007669"/>
    <property type="project" value="UniProtKB-SubCell"/>
</dbReference>
<keyword evidence="8" id="KW-0378">Hydrolase</keyword>
<evidence type="ECO:0000256" key="2">
    <source>
        <dbReference type="ARBA" id="ARBA00004236"/>
    </source>
</evidence>
<organism evidence="17 18">
    <name type="scientific">Deferribacter desulfuricans (strain DSM 14783 / JCM 11476 / NBRC 101012 / SSM1)</name>
    <dbReference type="NCBI Taxonomy" id="639282"/>
    <lineage>
        <taxon>Bacteria</taxon>
        <taxon>Pseudomonadati</taxon>
        <taxon>Deferribacterota</taxon>
        <taxon>Deferribacteres</taxon>
        <taxon>Deferribacterales</taxon>
        <taxon>Deferribacteraceae</taxon>
        <taxon>Deferribacter</taxon>
    </lineage>
</organism>
<evidence type="ECO:0000256" key="1">
    <source>
        <dbReference type="ARBA" id="ARBA00004167"/>
    </source>
</evidence>
<keyword evidence="18" id="KW-1185">Reference proteome</keyword>
<dbReference type="GO" id="GO:0071972">
    <property type="term" value="F:peptidoglycan L,D-transpeptidase activity"/>
    <property type="evidence" value="ECO:0007669"/>
    <property type="project" value="TreeGrafter"/>
</dbReference>
<dbReference type="PANTHER" id="PTHR30627">
    <property type="entry name" value="PEPTIDOGLYCAN D,D-TRANSPEPTIDASE"/>
    <property type="match status" value="1"/>
</dbReference>
<dbReference type="AlphaFoldDB" id="D3PDF7"/>
<dbReference type="HOGENOM" id="CLU_009289_1_2_0"/>
<keyword evidence="17" id="KW-0328">Glycosyltransferase</keyword>
<evidence type="ECO:0000256" key="11">
    <source>
        <dbReference type="ARBA" id="ARBA00022989"/>
    </source>
</evidence>
<keyword evidence="10" id="KW-0573">Peptidoglycan synthesis</keyword>
<keyword evidence="9" id="KW-0133">Cell shape</keyword>
<dbReference type="InterPro" id="IPR012338">
    <property type="entry name" value="Beta-lactam/transpept-like"/>
</dbReference>
<dbReference type="GO" id="GO:0016757">
    <property type="term" value="F:glycosyltransferase activity"/>
    <property type="evidence" value="ECO:0007669"/>
    <property type="project" value="UniProtKB-KW"/>
</dbReference>
<dbReference type="Gene3D" id="3.40.710.10">
    <property type="entry name" value="DD-peptidase/beta-lactamase superfamily"/>
    <property type="match status" value="1"/>
</dbReference>
<dbReference type="EC" id="2.4.1.129" evidence="17"/>
<keyword evidence="5" id="KW-0121">Carboxypeptidase</keyword>
<dbReference type="NCBIfam" id="TIGR03423">
    <property type="entry name" value="pbp2_mrdA"/>
    <property type="match status" value="1"/>
</dbReference>
<dbReference type="eggNOG" id="COG0768">
    <property type="taxonomic scope" value="Bacteria"/>
</dbReference>
<keyword evidence="4" id="KW-0997">Cell inner membrane</keyword>
<comment type="subcellular location">
    <subcellularLocation>
        <location evidence="2">Cell membrane</location>
    </subcellularLocation>
    <subcellularLocation>
        <location evidence="1">Membrane</location>
        <topology evidence="1">Single-pass membrane protein</topology>
    </subcellularLocation>
</comment>
<proteinExistence type="predicted"/>
<dbReference type="GO" id="GO:0006508">
    <property type="term" value="P:proteolysis"/>
    <property type="evidence" value="ECO:0007669"/>
    <property type="project" value="UniProtKB-KW"/>
</dbReference>
<evidence type="ECO:0000256" key="13">
    <source>
        <dbReference type="ARBA" id="ARBA00023316"/>
    </source>
</evidence>
<dbReference type="SUPFAM" id="SSF56519">
    <property type="entry name" value="Penicillin binding protein dimerisation domain"/>
    <property type="match status" value="1"/>
</dbReference>
<evidence type="ECO:0000256" key="6">
    <source>
        <dbReference type="ARBA" id="ARBA00022670"/>
    </source>
</evidence>
<feature type="transmembrane region" description="Helical" evidence="14">
    <location>
        <begin position="17"/>
        <end position="37"/>
    </location>
</feature>
<evidence type="ECO:0000256" key="8">
    <source>
        <dbReference type="ARBA" id="ARBA00022801"/>
    </source>
</evidence>
<keyword evidence="12 14" id="KW-0472">Membrane</keyword>
<feature type="domain" description="Penicillin-binding protein transpeptidase" evidence="15">
    <location>
        <begin position="258"/>
        <end position="593"/>
    </location>
</feature>
<reference evidence="17 18" key="1">
    <citation type="journal article" date="2010" name="DNA Res.">
        <title>Bacterial lifestyle in a deep-sea hydrothermal vent chimney revealed by the genome sequence of the thermophilic bacterium Deferribacter desulfuricans SSM1.</title>
        <authorList>
            <person name="Takaki Y."/>
            <person name="Shimamura S."/>
            <person name="Nakagawa S."/>
            <person name="Fukuhara Y."/>
            <person name="Horikawa H."/>
            <person name="Ankai A."/>
            <person name="Harada T."/>
            <person name="Hosoyama A."/>
            <person name="Oguchi A."/>
            <person name="Fukui S."/>
            <person name="Fujita N."/>
            <person name="Takami H."/>
            <person name="Takai K."/>
        </authorList>
    </citation>
    <scope>NUCLEOTIDE SEQUENCE [LARGE SCALE GENOMIC DNA]</scope>
    <source>
        <strain evidence="18">DSM 14783 / JCM 11476 / NBRC 101012 / SSM1</strain>
    </source>
</reference>
<dbReference type="InterPro" id="IPR005311">
    <property type="entry name" value="PBP_dimer"/>
</dbReference>
<evidence type="ECO:0000259" key="15">
    <source>
        <dbReference type="Pfam" id="PF00905"/>
    </source>
</evidence>
<dbReference type="EMBL" id="AP011529">
    <property type="protein sequence ID" value="BAI80630.1"/>
    <property type="molecule type" value="Genomic_DNA"/>
</dbReference>
<accession>D3PDF7</accession>
<evidence type="ECO:0000256" key="4">
    <source>
        <dbReference type="ARBA" id="ARBA00022519"/>
    </source>
</evidence>
<name>D3PDF7_DEFDS</name>
<dbReference type="InterPro" id="IPR001460">
    <property type="entry name" value="PCN-bd_Tpept"/>
</dbReference>
<dbReference type="PANTHER" id="PTHR30627:SF2">
    <property type="entry name" value="PEPTIDOGLYCAN D,D-TRANSPEPTIDASE MRDA"/>
    <property type="match status" value="1"/>
</dbReference>
<keyword evidence="6" id="KW-0645">Protease</keyword>
<keyword evidence="7 14" id="KW-0812">Transmembrane</keyword>
<dbReference type="InterPro" id="IPR017790">
    <property type="entry name" value="Penicillin-binding_protein_2"/>
</dbReference>
<dbReference type="InterPro" id="IPR036138">
    <property type="entry name" value="PBP_dimer_sf"/>
</dbReference>
<evidence type="ECO:0000256" key="5">
    <source>
        <dbReference type="ARBA" id="ARBA00022645"/>
    </source>
</evidence>
<dbReference type="KEGG" id="ddf:DEFDS_1161"/>
<dbReference type="GO" id="GO:0009252">
    <property type="term" value="P:peptidoglycan biosynthetic process"/>
    <property type="evidence" value="ECO:0007669"/>
    <property type="project" value="UniProtKB-KW"/>
</dbReference>